<evidence type="ECO:0000256" key="1">
    <source>
        <dbReference type="SAM" id="SignalP"/>
    </source>
</evidence>
<dbReference type="AlphaFoldDB" id="A0A841MC08"/>
<keyword evidence="1" id="KW-0732">Signal</keyword>
<organism evidence="2 3">
    <name type="scientific">Algoriphagus iocasae</name>
    <dbReference type="NCBI Taxonomy" id="1836499"/>
    <lineage>
        <taxon>Bacteria</taxon>
        <taxon>Pseudomonadati</taxon>
        <taxon>Bacteroidota</taxon>
        <taxon>Cytophagia</taxon>
        <taxon>Cytophagales</taxon>
        <taxon>Cyclobacteriaceae</taxon>
        <taxon>Algoriphagus</taxon>
    </lineage>
</organism>
<reference evidence="2 3" key="1">
    <citation type="submission" date="2020-08" db="EMBL/GenBank/DDBJ databases">
        <title>Genomic Encyclopedia of Type Strains, Phase IV (KMG-IV): sequencing the most valuable type-strain genomes for metagenomic binning, comparative biology and taxonomic classification.</title>
        <authorList>
            <person name="Goeker M."/>
        </authorList>
    </citation>
    <scope>NUCLEOTIDE SEQUENCE [LARGE SCALE GENOMIC DNA]</scope>
    <source>
        <strain evidence="2 3">DSM 102044</strain>
    </source>
</reference>
<dbReference type="EMBL" id="JACIJO010000001">
    <property type="protein sequence ID" value="MBB6325572.1"/>
    <property type="molecule type" value="Genomic_DNA"/>
</dbReference>
<evidence type="ECO:0000313" key="3">
    <source>
        <dbReference type="Proteomes" id="UP000588604"/>
    </source>
</evidence>
<sequence length="118" mass="13224">MKKTLFPLLLLVLALVSCKETEDPIMACGIADPIENLPWLNEKVEEIKAGDFSDETTVNMATYQGQTIFFAQLCCALCLSESPVFYDCQGEIVEGDQIILNLEDRQIIWKSKNSKCNS</sequence>
<evidence type="ECO:0008006" key="4">
    <source>
        <dbReference type="Google" id="ProtNLM"/>
    </source>
</evidence>
<comment type="caution">
    <text evidence="2">The sequence shown here is derived from an EMBL/GenBank/DDBJ whole genome shotgun (WGS) entry which is preliminary data.</text>
</comment>
<feature type="signal peptide" evidence="1">
    <location>
        <begin position="1"/>
        <end position="19"/>
    </location>
</feature>
<dbReference type="Proteomes" id="UP000588604">
    <property type="component" value="Unassembled WGS sequence"/>
</dbReference>
<keyword evidence="3" id="KW-1185">Reference proteome</keyword>
<evidence type="ECO:0000313" key="2">
    <source>
        <dbReference type="EMBL" id="MBB6325572.1"/>
    </source>
</evidence>
<gene>
    <name evidence="2" type="ORF">FHS59_001187</name>
</gene>
<accession>A0A841MC08</accession>
<dbReference type="RefSeq" id="WP_184493922.1">
    <property type="nucleotide sequence ID" value="NZ_JACIJO010000001.1"/>
</dbReference>
<feature type="chain" id="PRO_5032524887" description="Lipoprotein" evidence="1">
    <location>
        <begin position="20"/>
        <end position="118"/>
    </location>
</feature>
<name>A0A841MC08_9BACT</name>
<protein>
    <recommendedName>
        <fullName evidence="4">Lipoprotein</fullName>
    </recommendedName>
</protein>
<proteinExistence type="predicted"/>
<dbReference type="PROSITE" id="PS51257">
    <property type="entry name" value="PROKAR_LIPOPROTEIN"/>
    <property type="match status" value="1"/>
</dbReference>